<gene>
    <name evidence="2" type="ORF">C489_05198</name>
</gene>
<evidence type="ECO:0000256" key="1">
    <source>
        <dbReference type="SAM" id="MobiDB-lite"/>
    </source>
</evidence>
<accession>L9Y8S6</accession>
<feature type="compositionally biased region" description="Polar residues" evidence="1">
    <location>
        <begin position="186"/>
        <end position="204"/>
    </location>
</feature>
<protein>
    <submittedName>
        <fullName evidence="2">Uncharacterized protein</fullName>
    </submittedName>
</protein>
<keyword evidence="3" id="KW-1185">Reference proteome</keyword>
<dbReference type="STRING" id="1227496.C489_05198"/>
<evidence type="ECO:0000313" key="3">
    <source>
        <dbReference type="Proteomes" id="UP000011632"/>
    </source>
</evidence>
<reference evidence="2 3" key="1">
    <citation type="journal article" date="2014" name="PLoS Genet.">
        <title>Phylogenetically driven sequencing of extremely halophilic archaea reveals strategies for static and dynamic osmo-response.</title>
        <authorList>
            <person name="Becker E.A."/>
            <person name="Seitzer P.M."/>
            <person name="Tritt A."/>
            <person name="Larsen D."/>
            <person name="Krusor M."/>
            <person name="Yao A.I."/>
            <person name="Wu D."/>
            <person name="Madern D."/>
            <person name="Eisen J.A."/>
            <person name="Darling A.E."/>
            <person name="Facciotti M.T."/>
        </authorList>
    </citation>
    <scope>NUCLEOTIDE SEQUENCE [LARGE SCALE GENOMIC DNA]</scope>
    <source>
        <strain evidence="2 3">JCM 10478</strain>
    </source>
</reference>
<evidence type="ECO:0000313" key="2">
    <source>
        <dbReference type="EMBL" id="ELY69323.1"/>
    </source>
</evidence>
<organism evidence="2 3">
    <name type="scientific">Natrinema versiforme JCM 10478</name>
    <dbReference type="NCBI Taxonomy" id="1227496"/>
    <lineage>
        <taxon>Archaea</taxon>
        <taxon>Methanobacteriati</taxon>
        <taxon>Methanobacteriota</taxon>
        <taxon>Stenosarchaea group</taxon>
        <taxon>Halobacteria</taxon>
        <taxon>Halobacteriales</taxon>
        <taxon>Natrialbaceae</taxon>
        <taxon>Natrinema</taxon>
    </lineage>
</organism>
<name>L9Y8S6_9EURY</name>
<dbReference type="EMBL" id="AOID01000016">
    <property type="protein sequence ID" value="ELY69323.1"/>
    <property type="molecule type" value="Genomic_DNA"/>
</dbReference>
<feature type="region of interest" description="Disordered" evidence="1">
    <location>
        <begin position="175"/>
        <end position="208"/>
    </location>
</feature>
<dbReference type="Proteomes" id="UP000011632">
    <property type="component" value="Unassembled WGS sequence"/>
</dbReference>
<dbReference type="AlphaFoldDB" id="L9Y8S6"/>
<sequence>MGLHWDPDDSHGLSPLILGHNGGIAQIHDGTFYEFIKLFDGGDGSNTFIGIENEIPGGNLAIESQDGGQVYIQTGVANDKQPRFIVNDPGESTDTVTEGDFARFLALNHLIFGEAMELRYNNGTDGEVKRVYQDIDSQKVGYDYRSGYKPTWSVSGSDHLAFGTPYYSSNSHVRFHKNSDKRGNVDRQSGGTEYSQRAQPTTDELNGGDSMIYCSDGSDGHSAGDLVHAFNNSGTIQTNVISAASNTA</sequence>
<proteinExistence type="predicted"/>
<comment type="caution">
    <text evidence="2">The sequence shown here is derived from an EMBL/GenBank/DDBJ whole genome shotgun (WGS) entry which is preliminary data.</text>
</comment>